<protein>
    <submittedName>
        <fullName evidence="2">MBL fold metallo-hydrolase</fullName>
    </submittedName>
</protein>
<proteinExistence type="predicted"/>
<dbReference type="Pfam" id="PF00753">
    <property type="entry name" value="Lactamase_B"/>
    <property type="match status" value="1"/>
</dbReference>
<dbReference type="Proteomes" id="UP000619260">
    <property type="component" value="Unassembled WGS sequence"/>
</dbReference>
<dbReference type="CDD" id="cd07721">
    <property type="entry name" value="yflN-like_MBL-fold"/>
    <property type="match status" value="1"/>
</dbReference>
<evidence type="ECO:0000313" key="2">
    <source>
        <dbReference type="EMBL" id="GIJ52244.1"/>
    </source>
</evidence>
<dbReference type="AlphaFoldDB" id="A0A8J3YV50"/>
<accession>A0A8J3YV50</accession>
<dbReference type="InterPro" id="IPR001279">
    <property type="entry name" value="Metallo-B-lactamas"/>
</dbReference>
<dbReference type="RefSeq" id="WP_203905642.1">
    <property type="nucleotide sequence ID" value="NZ_BOPF01000070.1"/>
</dbReference>
<dbReference type="SUPFAM" id="SSF56281">
    <property type="entry name" value="Metallo-hydrolase/oxidoreductase"/>
    <property type="match status" value="1"/>
</dbReference>
<dbReference type="EMBL" id="BOPF01000070">
    <property type="protein sequence ID" value="GIJ52244.1"/>
    <property type="molecule type" value="Genomic_DNA"/>
</dbReference>
<dbReference type="InterPro" id="IPR050855">
    <property type="entry name" value="NDM-1-like"/>
</dbReference>
<dbReference type="Gene3D" id="3.60.15.10">
    <property type="entry name" value="Ribonuclease Z/Hydroxyacylglutathione hydrolase-like"/>
    <property type="match status" value="1"/>
</dbReference>
<organism evidence="2 3">
    <name type="scientific">Virgisporangium aliadipatigenens</name>
    <dbReference type="NCBI Taxonomy" id="741659"/>
    <lineage>
        <taxon>Bacteria</taxon>
        <taxon>Bacillati</taxon>
        <taxon>Actinomycetota</taxon>
        <taxon>Actinomycetes</taxon>
        <taxon>Micromonosporales</taxon>
        <taxon>Micromonosporaceae</taxon>
        <taxon>Virgisporangium</taxon>
    </lineage>
</organism>
<dbReference type="PANTHER" id="PTHR42951">
    <property type="entry name" value="METALLO-BETA-LACTAMASE DOMAIN-CONTAINING"/>
    <property type="match status" value="1"/>
</dbReference>
<comment type="caution">
    <text evidence="2">The sequence shown here is derived from an EMBL/GenBank/DDBJ whole genome shotgun (WGS) entry which is preliminary data.</text>
</comment>
<feature type="domain" description="Metallo-beta-lactamase" evidence="1">
    <location>
        <begin position="15"/>
        <end position="204"/>
    </location>
</feature>
<keyword evidence="3" id="KW-1185">Reference proteome</keyword>
<dbReference type="SMART" id="SM00849">
    <property type="entry name" value="Lactamase_B"/>
    <property type="match status" value="1"/>
</dbReference>
<sequence length="223" mass="23639">MRKISDGVWEIGIGYVHAHLIAVDGGLVLVDTGIAGRVERLLAAVTATGHRVEDLHTVLLTHRHPDHTGTLAELRRRTGARVVAHAADVPVIQGERPQPVHGLLMRLTAPFMKAEPAPVDVVLDGDGPSGVPGIAAVHTPGHTPGHLSYLLERDGGVLFAGDAATWLFGRVRSSPKPVTEDRVAADLSVKKLATLDFRVAAFGHGRAVTGGAVDRFREYAARG</sequence>
<dbReference type="PANTHER" id="PTHR42951:SF17">
    <property type="entry name" value="METALLO-BETA-LACTAMASE DOMAIN-CONTAINING PROTEIN"/>
    <property type="match status" value="1"/>
</dbReference>
<evidence type="ECO:0000313" key="3">
    <source>
        <dbReference type="Proteomes" id="UP000619260"/>
    </source>
</evidence>
<reference evidence="2" key="1">
    <citation type="submission" date="2021-01" db="EMBL/GenBank/DDBJ databases">
        <title>Whole genome shotgun sequence of Virgisporangium aliadipatigenens NBRC 105644.</title>
        <authorList>
            <person name="Komaki H."/>
            <person name="Tamura T."/>
        </authorList>
    </citation>
    <scope>NUCLEOTIDE SEQUENCE</scope>
    <source>
        <strain evidence="2">NBRC 105644</strain>
    </source>
</reference>
<gene>
    <name evidence="2" type="ORF">Val02_91300</name>
</gene>
<dbReference type="InterPro" id="IPR036866">
    <property type="entry name" value="RibonucZ/Hydroxyglut_hydro"/>
</dbReference>
<name>A0A8J3YV50_9ACTN</name>
<evidence type="ECO:0000259" key="1">
    <source>
        <dbReference type="SMART" id="SM00849"/>
    </source>
</evidence>